<dbReference type="GeneID" id="84805742"/>
<protein>
    <submittedName>
        <fullName evidence="1">Uncharacterized protein</fullName>
    </submittedName>
</protein>
<name>C8W948_LANP1</name>
<dbReference type="PROSITE" id="PS51257">
    <property type="entry name" value="PROKAR_LIPOPROTEIN"/>
    <property type="match status" value="1"/>
</dbReference>
<dbReference type="AlphaFoldDB" id="C8W948"/>
<evidence type="ECO:0000313" key="1">
    <source>
        <dbReference type="EMBL" id="ACV50636.1"/>
    </source>
</evidence>
<proteinExistence type="predicted"/>
<organism evidence="1 2">
    <name type="scientific">Lancefieldella parvula (strain ATCC 33793 / DSM 20469 / CCUG 32760 / JCM 10300 / KCTC 3663 / VPI 0546 / 1246)</name>
    <name type="common">Atopobium parvulum</name>
    <dbReference type="NCBI Taxonomy" id="521095"/>
    <lineage>
        <taxon>Bacteria</taxon>
        <taxon>Bacillati</taxon>
        <taxon>Actinomycetota</taxon>
        <taxon>Coriobacteriia</taxon>
        <taxon>Coriobacteriales</taxon>
        <taxon>Atopobiaceae</taxon>
        <taxon>Lancefieldella</taxon>
    </lineage>
</organism>
<dbReference type="STRING" id="521095.Apar_0204"/>
<dbReference type="EMBL" id="CP001721">
    <property type="protein sequence ID" value="ACV50636.1"/>
    <property type="molecule type" value="Genomic_DNA"/>
</dbReference>
<dbReference type="HOGENOM" id="CLU_1136387_0_0_11"/>
<dbReference type="RefSeq" id="WP_012808296.1">
    <property type="nucleotide sequence ID" value="NC_013203.1"/>
</dbReference>
<reference evidence="1 2" key="1">
    <citation type="journal article" date="2009" name="Stand. Genomic Sci.">
        <title>Complete genome sequence of Atopobium parvulum type strain (IPP 1246).</title>
        <authorList>
            <person name="Copeland A."/>
            <person name="Sikorski J."/>
            <person name="Lapidus A."/>
            <person name="Nolan M."/>
            <person name="Del Rio T.G."/>
            <person name="Lucas S."/>
            <person name="Chen F."/>
            <person name="Tice H."/>
            <person name="Pitluck S."/>
            <person name="Cheng J.F."/>
            <person name="Pukall R."/>
            <person name="Chertkov O."/>
            <person name="Brettin T."/>
            <person name="Han C."/>
            <person name="Detter J.C."/>
            <person name="Kuske C."/>
            <person name="Bruce D."/>
            <person name="Goodwin L."/>
            <person name="Ivanova N."/>
            <person name="Mavromatis K."/>
            <person name="Mikhailova N."/>
            <person name="Chen A."/>
            <person name="Palaniappan K."/>
            <person name="Chain P."/>
            <person name="Rohde M."/>
            <person name="Goker M."/>
            <person name="Bristow J."/>
            <person name="Eisen J.A."/>
            <person name="Markowitz V."/>
            <person name="Hugenholtz P."/>
            <person name="Kyrpides N.C."/>
            <person name="Klenk H.P."/>
            <person name="Detter J.C."/>
        </authorList>
    </citation>
    <scope>NUCLEOTIDE SEQUENCE [LARGE SCALE GENOMIC DNA]</scope>
    <source>
        <strain evidence="2">ATCC 33793 / DSM 20469 / CCUG 32760 / JCM 10300 / KCTC 3663 / VPI 0546 / 1246</strain>
    </source>
</reference>
<dbReference type="OrthoDB" id="1849349at2"/>
<gene>
    <name evidence="1" type="ordered locus">Apar_0204</name>
</gene>
<dbReference type="KEGG" id="apv:Apar_0204"/>
<dbReference type="eggNOG" id="ENOG5032U81">
    <property type="taxonomic scope" value="Bacteria"/>
</dbReference>
<accession>C8W948</accession>
<keyword evidence="2" id="KW-1185">Reference proteome</keyword>
<evidence type="ECO:0000313" key="2">
    <source>
        <dbReference type="Proteomes" id="UP000000960"/>
    </source>
</evidence>
<dbReference type="Proteomes" id="UP000000960">
    <property type="component" value="Chromosome"/>
</dbReference>
<sequence>MKKQLVIVANEKYLKYATYLQGLISCIDDEEDRQVGTKDGAVSAVIWDEEHHKANSKSLASGNSVVFFGDSEYVRKNCSEINTKFSKFGMTYGWLGNHANLCVANDTLNEDNAADFYQMAEEYGKRFEKELSFLFSPKRDKEIGNDVVDHAIAVVEFAFPPARIVDLVMNRGKSSKLSNRLAMAIGKGVDKTKNAEAVDQQYTLLTLVFYMDSLSEFLGI</sequence>